<feature type="transmembrane region" description="Helical" evidence="1">
    <location>
        <begin position="486"/>
        <end position="503"/>
    </location>
</feature>
<organism evidence="2 3">
    <name type="scientific">Halosimplex rubrum</name>
    <dbReference type="NCBI Taxonomy" id="869889"/>
    <lineage>
        <taxon>Archaea</taxon>
        <taxon>Methanobacteriati</taxon>
        <taxon>Methanobacteriota</taxon>
        <taxon>Stenosarchaea group</taxon>
        <taxon>Halobacteria</taxon>
        <taxon>Halobacteriales</taxon>
        <taxon>Haloarculaceae</taxon>
        <taxon>Halosimplex</taxon>
    </lineage>
</organism>
<feature type="transmembrane region" description="Helical" evidence="1">
    <location>
        <begin position="460"/>
        <end position="480"/>
    </location>
</feature>
<evidence type="ECO:0000313" key="2">
    <source>
        <dbReference type="EMBL" id="QLH79806.1"/>
    </source>
</evidence>
<dbReference type="Proteomes" id="UP000509667">
    <property type="component" value="Chromosome"/>
</dbReference>
<evidence type="ECO:0000313" key="3">
    <source>
        <dbReference type="Proteomes" id="UP000509667"/>
    </source>
</evidence>
<keyword evidence="1" id="KW-0812">Transmembrane</keyword>
<evidence type="ECO:0000256" key="1">
    <source>
        <dbReference type="SAM" id="Phobius"/>
    </source>
</evidence>
<keyword evidence="1" id="KW-0472">Membrane</keyword>
<feature type="transmembrane region" description="Helical" evidence="1">
    <location>
        <begin position="431"/>
        <end position="448"/>
    </location>
</feature>
<accession>A0A7D5P366</accession>
<dbReference type="RefSeq" id="WP_179909670.1">
    <property type="nucleotide sequence ID" value="NZ_CP058910.1"/>
</dbReference>
<feature type="transmembrane region" description="Helical" evidence="1">
    <location>
        <begin position="268"/>
        <end position="293"/>
    </location>
</feature>
<reference evidence="2 3" key="1">
    <citation type="submission" date="2020-07" db="EMBL/GenBank/DDBJ databases">
        <title>Halosimplex pelagicum sp. nov. and Halosimplex rubrum sp. nov., isolated from salted brown alga Laminaria, and emended description of the genus Halosimplex.</title>
        <authorList>
            <person name="Cui H."/>
        </authorList>
    </citation>
    <scope>NUCLEOTIDE SEQUENCE [LARGE SCALE GENOMIC DNA]</scope>
    <source>
        <strain evidence="2 3">R27</strain>
    </source>
</reference>
<feature type="transmembrane region" description="Helical" evidence="1">
    <location>
        <begin position="407"/>
        <end position="425"/>
    </location>
</feature>
<feature type="transmembrane region" description="Helical" evidence="1">
    <location>
        <begin position="359"/>
        <end position="377"/>
    </location>
</feature>
<dbReference type="KEGG" id="hrr:HZS55_22025"/>
<feature type="transmembrane region" description="Helical" evidence="1">
    <location>
        <begin position="116"/>
        <end position="135"/>
    </location>
</feature>
<name>A0A7D5P366_9EURY</name>
<dbReference type="GeneID" id="56080602"/>
<dbReference type="EMBL" id="CP058910">
    <property type="protein sequence ID" value="QLH79806.1"/>
    <property type="molecule type" value="Genomic_DNA"/>
</dbReference>
<feature type="transmembrane region" description="Helical" evidence="1">
    <location>
        <begin position="82"/>
        <end position="110"/>
    </location>
</feature>
<keyword evidence="1" id="KW-1133">Transmembrane helix</keyword>
<dbReference type="AlphaFoldDB" id="A0A7D5P366"/>
<proteinExistence type="predicted"/>
<feature type="transmembrane region" description="Helical" evidence="1">
    <location>
        <begin position="227"/>
        <end position="256"/>
    </location>
</feature>
<keyword evidence="3" id="KW-1185">Reference proteome</keyword>
<gene>
    <name evidence="2" type="ORF">HZS55_22025</name>
</gene>
<feature type="transmembrane region" description="Helical" evidence="1">
    <location>
        <begin position="156"/>
        <end position="178"/>
    </location>
</feature>
<protein>
    <submittedName>
        <fullName evidence="2">Uncharacterized protein</fullName>
    </submittedName>
</protein>
<feature type="transmembrane region" description="Helical" evidence="1">
    <location>
        <begin position="51"/>
        <end position="70"/>
    </location>
</feature>
<sequence>MGRLRSGRWIFTLLLLLDSLLSVSDEFLTATVLGSKAVLSLSGNLVGELDLVMNGLVLGAGAFLLSERLFTRAWASRLSYRLIFTGSSFLSYLVLVSNIGGNTVVFFGAFPIVVQWIVNYVISVFGPYCAFAVLFSRCTTLGSPTTRVATLRLSAVVLSATMLFGTSFFVLGNFLPVFELVTAIGLLLESRYGNSIAVLGTVHRLEQSIATITQHATTNIQSYTDAVLVYAALFTSSLVFTPTILDWDVLTVFFLGAVEAIATWQLTLAAYLLLGGVSIVGAVVGSVYLLWYWGRVLIRLPSLGGLISIDETPVRPRVGVVPGVVLISGATIWRDAQDVGVYRGRLGIATPAGISELNLFALGLIVGLLVCMLYWCVANYRATMQYRPTADRGTFAIPLRAVEHERAMIALSFLFQLVVISTFVLEPTIVTLTMLGPFWLFLGCYLVVQVSAMIDDRPFAHALLVVGPVVLVGLFLRFGILPFQTLPIISVTIGSTVLLGLSSRQNR</sequence>
<dbReference type="OrthoDB" id="386689at2157"/>